<accession>A0A117RRJ6</accession>
<dbReference type="GO" id="GO:0005524">
    <property type="term" value="F:ATP binding"/>
    <property type="evidence" value="ECO:0007669"/>
    <property type="project" value="InterPro"/>
</dbReference>
<dbReference type="STRING" id="661399.AQJ67_08225"/>
<evidence type="ECO:0000259" key="1">
    <source>
        <dbReference type="SMART" id="SM00220"/>
    </source>
</evidence>
<proteinExistence type="predicted"/>
<comment type="caution">
    <text evidence="2">The sequence shown here is derived from an EMBL/GenBank/DDBJ whole genome shotgun (WGS) entry which is preliminary data.</text>
</comment>
<reference evidence="2 3" key="1">
    <citation type="submission" date="2015-10" db="EMBL/GenBank/DDBJ databases">
        <title>Draft genome sequence of Streptomyces caeruleatus NRRL B-24802, type strain for the species Streptomyces caeruleatus.</title>
        <authorList>
            <person name="Ruckert C."/>
            <person name="Winkler A."/>
            <person name="Kalinowski J."/>
            <person name="Kampfer P."/>
            <person name="Glaeser S."/>
        </authorList>
    </citation>
    <scope>NUCLEOTIDE SEQUENCE [LARGE SCALE GENOMIC DNA]</scope>
    <source>
        <strain evidence="2 3">NRRL B-24802</strain>
    </source>
</reference>
<dbReference type="SUPFAM" id="SSF56112">
    <property type="entry name" value="Protein kinase-like (PK-like)"/>
    <property type="match status" value="1"/>
</dbReference>
<dbReference type="SMART" id="SM00220">
    <property type="entry name" value="S_TKc"/>
    <property type="match status" value="1"/>
</dbReference>
<dbReference type="RefSeq" id="WP_062717374.1">
    <property type="nucleotide sequence ID" value="NZ_KQ948925.1"/>
</dbReference>
<sequence>MTRTERLAAHTDIATSLALLSDHELADLVAEGTPVGAGIGGPTKVIEVNGARVFVKLVRLTDVELLPENVRSTANVFDVPAFCHYGVGSVGSPGVGAWRELAVHTMTTNWVVSERFAGFPLMHHWRVLPQRPQPLPDDLADVERAVAHFGGGPQVRERIEALRTATSSLALFLEYLPHTLHDWLGDQLATGDPEAACALVEQGLEALTAFLGAQGLLHFDAHFQNLLTDGRRLYLADYGLALSGRFRLSGQERDFLARHRHYDRAYTSWFLVIWLVTELYGYRGQERSAFVRSCADGALPGGGIPEAAAALIARHARSAAVMDDFVRRWDQESRLTPFPDAETFGVVQDVGIPASR</sequence>
<protein>
    <recommendedName>
        <fullName evidence="1">Protein kinase domain-containing protein</fullName>
    </recommendedName>
</protein>
<dbReference type="EMBL" id="LMWY01000005">
    <property type="protein sequence ID" value="KUO05344.1"/>
    <property type="molecule type" value="Genomic_DNA"/>
</dbReference>
<keyword evidence="3" id="KW-1185">Reference proteome</keyword>
<dbReference type="OrthoDB" id="4516319at2"/>
<dbReference type="InterPro" id="IPR000719">
    <property type="entry name" value="Prot_kinase_dom"/>
</dbReference>
<dbReference type="Proteomes" id="UP000053429">
    <property type="component" value="Unassembled WGS sequence"/>
</dbReference>
<feature type="domain" description="Protein kinase" evidence="1">
    <location>
        <begin position="29"/>
        <end position="346"/>
    </location>
</feature>
<evidence type="ECO:0000313" key="2">
    <source>
        <dbReference type="EMBL" id="KUO05344.1"/>
    </source>
</evidence>
<dbReference type="Gene3D" id="1.10.510.10">
    <property type="entry name" value="Transferase(Phosphotransferase) domain 1"/>
    <property type="match status" value="1"/>
</dbReference>
<dbReference type="AlphaFoldDB" id="A0A117RRJ6"/>
<name>A0A117RRJ6_9ACTN</name>
<gene>
    <name evidence="2" type="ORF">AQJ67_08225</name>
</gene>
<dbReference type="GO" id="GO:0004672">
    <property type="term" value="F:protein kinase activity"/>
    <property type="evidence" value="ECO:0007669"/>
    <property type="project" value="InterPro"/>
</dbReference>
<evidence type="ECO:0000313" key="3">
    <source>
        <dbReference type="Proteomes" id="UP000053429"/>
    </source>
</evidence>
<organism evidence="2 3">
    <name type="scientific">Streptomyces caeruleatus</name>
    <dbReference type="NCBI Taxonomy" id="661399"/>
    <lineage>
        <taxon>Bacteria</taxon>
        <taxon>Bacillati</taxon>
        <taxon>Actinomycetota</taxon>
        <taxon>Actinomycetes</taxon>
        <taxon>Kitasatosporales</taxon>
        <taxon>Streptomycetaceae</taxon>
        <taxon>Streptomyces</taxon>
    </lineage>
</organism>
<dbReference type="InterPro" id="IPR011009">
    <property type="entry name" value="Kinase-like_dom_sf"/>
</dbReference>